<dbReference type="Gene3D" id="2.40.240.10">
    <property type="entry name" value="Ribosomal Protein L25, Chain P"/>
    <property type="match status" value="1"/>
</dbReference>
<dbReference type="InterPro" id="IPR020057">
    <property type="entry name" value="Ribosomal_bL25_b-dom"/>
</dbReference>
<comment type="function">
    <text evidence="5">This is one of the proteins that binds to the 5S RNA in the ribosome where it forms part of the central protuberance.</text>
</comment>
<dbReference type="NCBIfam" id="NF004133">
    <property type="entry name" value="PRK05618.2-4"/>
    <property type="match status" value="1"/>
</dbReference>
<feature type="domain" description="Large ribosomal subunit protein bL25 beta" evidence="8">
    <location>
        <begin position="99"/>
        <end position="182"/>
    </location>
</feature>
<evidence type="ECO:0000259" key="8">
    <source>
        <dbReference type="Pfam" id="PF14693"/>
    </source>
</evidence>
<dbReference type="RefSeq" id="WP_036097873.1">
    <property type="nucleotide sequence ID" value="NZ_AODF01000027.1"/>
</dbReference>
<dbReference type="InterPro" id="IPR037121">
    <property type="entry name" value="Ribosomal_bL25_C"/>
</dbReference>
<evidence type="ECO:0000256" key="3">
    <source>
        <dbReference type="ARBA" id="ARBA00022980"/>
    </source>
</evidence>
<accession>A0ABP3AW04</accession>
<keyword evidence="3 5" id="KW-0689">Ribosomal protein</keyword>
<dbReference type="InterPro" id="IPR011035">
    <property type="entry name" value="Ribosomal_bL25/Gln-tRNA_synth"/>
</dbReference>
<organism evidence="9 10">
    <name type="scientific">Listeria floridensis FSL S10-1187</name>
    <dbReference type="NCBI Taxonomy" id="1265817"/>
    <lineage>
        <taxon>Bacteria</taxon>
        <taxon>Bacillati</taxon>
        <taxon>Bacillota</taxon>
        <taxon>Bacilli</taxon>
        <taxon>Bacillales</taxon>
        <taxon>Listeriaceae</taxon>
        <taxon>Listeria</taxon>
    </lineage>
</organism>
<feature type="domain" description="Large ribosomal subunit protein bL25 L25" evidence="7">
    <location>
        <begin position="5"/>
        <end position="91"/>
    </location>
</feature>
<comment type="similarity">
    <text evidence="5">Belongs to the bacterial ribosomal protein bL25 family. CTC subfamily.</text>
</comment>
<feature type="compositionally biased region" description="Acidic residues" evidence="6">
    <location>
        <begin position="186"/>
        <end position="195"/>
    </location>
</feature>
<dbReference type="InterPro" id="IPR020056">
    <property type="entry name" value="Rbsml_bL25/Gln-tRNA_synth_N"/>
</dbReference>
<evidence type="ECO:0000256" key="6">
    <source>
        <dbReference type="SAM" id="MobiDB-lite"/>
    </source>
</evidence>
<evidence type="ECO:0000259" key="7">
    <source>
        <dbReference type="Pfam" id="PF01386"/>
    </source>
</evidence>
<dbReference type="Pfam" id="PF01386">
    <property type="entry name" value="Ribosomal_L25p"/>
    <property type="match status" value="1"/>
</dbReference>
<protein>
    <recommendedName>
        <fullName evidence="5">Large ribosomal subunit protein bL25</fullName>
    </recommendedName>
    <alternativeName>
        <fullName evidence="5">General stress protein CTC</fullName>
    </alternativeName>
</protein>
<comment type="caution">
    <text evidence="9">The sequence shown here is derived from an EMBL/GenBank/DDBJ whole genome shotgun (WGS) entry which is preliminary data.</text>
</comment>
<dbReference type="Gene3D" id="2.170.120.20">
    <property type="entry name" value="Ribosomal protein L25, beta domain"/>
    <property type="match status" value="1"/>
</dbReference>
<evidence type="ECO:0000256" key="2">
    <source>
        <dbReference type="ARBA" id="ARBA00022884"/>
    </source>
</evidence>
<evidence type="ECO:0000256" key="5">
    <source>
        <dbReference type="HAMAP-Rule" id="MF_01334"/>
    </source>
</evidence>
<dbReference type="Pfam" id="PF14693">
    <property type="entry name" value="Ribosomal_TL5_C"/>
    <property type="match status" value="1"/>
</dbReference>
<keyword evidence="1 5" id="KW-0699">rRNA-binding</keyword>
<evidence type="ECO:0000313" key="9">
    <source>
        <dbReference type="EMBL" id="EUJ28809.1"/>
    </source>
</evidence>
<dbReference type="SUPFAM" id="SSF50715">
    <property type="entry name" value="Ribosomal protein L25-like"/>
    <property type="match status" value="1"/>
</dbReference>
<comment type="subunit">
    <text evidence="5">Part of the 50S ribosomal subunit; part of the 5S rRNA/L5/L18/L25 subcomplex. Contacts the 5S rRNA. Binds to the 5S rRNA independently of L5 and L18.</text>
</comment>
<dbReference type="HAMAP" id="MF_01334">
    <property type="entry name" value="Ribosomal_bL25_CTC"/>
    <property type="match status" value="1"/>
</dbReference>
<keyword evidence="10" id="KW-1185">Reference proteome</keyword>
<dbReference type="PANTHER" id="PTHR33284:SF1">
    <property type="entry name" value="RIBOSOMAL PROTEIN L25_GLN-TRNA SYNTHETASE, ANTI-CODON-BINDING DOMAIN-CONTAINING PROTEIN"/>
    <property type="match status" value="1"/>
</dbReference>
<evidence type="ECO:0000313" key="10">
    <source>
        <dbReference type="Proteomes" id="UP000019249"/>
    </source>
</evidence>
<evidence type="ECO:0000256" key="1">
    <source>
        <dbReference type="ARBA" id="ARBA00022730"/>
    </source>
</evidence>
<dbReference type="NCBIfam" id="TIGR00731">
    <property type="entry name" value="bL25_bact_ctc"/>
    <property type="match status" value="1"/>
</dbReference>
<proteinExistence type="inferred from homology"/>
<dbReference type="InterPro" id="IPR020930">
    <property type="entry name" value="Ribosomal_uL5_bac-type"/>
</dbReference>
<dbReference type="CDD" id="cd00495">
    <property type="entry name" value="Ribosomal_L25_TL5_CTC"/>
    <property type="match status" value="1"/>
</dbReference>
<dbReference type="PANTHER" id="PTHR33284">
    <property type="entry name" value="RIBOSOMAL PROTEIN L25/GLN-TRNA SYNTHETASE, ANTI-CODON-BINDING DOMAIN-CONTAINING PROTEIN"/>
    <property type="match status" value="1"/>
</dbReference>
<dbReference type="EMBL" id="AODF01000027">
    <property type="protein sequence ID" value="EUJ28809.1"/>
    <property type="molecule type" value="Genomic_DNA"/>
</dbReference>
<keyword evidence="4 5" id="KW-0687">Ribonucleoprotein</keyword>
<reference evidence="9 10" key="1">
    <citation type="journal article" date="2014" name="Int. J. Syst. Evol. Microbiol.">
        <title>Listeria floridensis sp. nov., Listeria aquatica sp. nov., Listeria cornellensis sp. nov., Listeria riparia sp. nov. and Listeria grandensis sp. nov., from agricultural and natural environments.</title>
        <authorList>
            <person name="den Bakker H.C."/>
            <person name="Warchocki S."/>
            <person name="Wright E.M."/>
            <person name="Allred A.F."/>
            <person name="Ahlstrom C."/>
            <person name="Manuel C.S."/>
            <person name="Stasiewicz M.J."/>
            <person name="Burrell A."/>
            <person name="Roof S."/>
            <person name="Strawn L."/>
            <person name="Fortes E.D."/>
            <person name="Nightingale K.K."/>
            <person name="Kephart D."/>
            <person name="Wiedmann M."/>
        </authorList>
    </citation>
    <scope>NUCLEOTIDE SEQUENCE [LARGE SCALE GENOMIC DNA]</scope>
    <source>
        <strain evidence="9 10">FSL S10-1187</strain>
    </source>
</reference>
<dbReference type="InterPro" id="IPR029751">
    <property type="entry name" value="Ribosomal_L25_dom"/>
</dbReference>
<gene>
    <name evidence="5" type="primary">rplY</name>
    <name evidence="5" type="synonym">ctc</name>
    <name evidence="9" type="ORF">MFLO_11689</name>
</gene>
<dbReference type="InterPro" id="IPR001021">
    <property type="entry name" value="Ribosomal_bL25_long"/>
</dbReference>
<name>A0ABP3AW04_9LIST</name>
<dbReference type="GO" id="GO:0005840">
    <property type="term" value="C:ribosome"/>
    <property type="evidence" value="ECO:0007669"/>
    <property type="project" value="UniProtKB-KW"/>
</dbReference>
<keyword evidence="2 5" id="KW-0694">RNA-binding</keyword>
<sequence length="208" mass="22413">MATTLEVQKRDTKPHSQVTEVREAGRIPAIIYGYQAENIAVSVDALELIKAVREHGRNEVFAVTVDGSKMNVLLHQYQKDPLKDEIIHLDLLAVDMSEEVETEVRIDLVGDSVGVKSGGVLQQVLYEVIVKATPDKLPEAIEVDISGLEIGDSLAASDIPKNADYEIITDGEEALVTIAAPRVAEEPTEGAEAPEPEAVHGSADAPVE</sequence>
<evidence type="ECO:0000256" key="4">
    <source>
        <dbReference type="ARBA" id="ARBA00023274"/>
    </source>
</evidence>
<dbReference type="Proteomes" id="UP000019249">
    <property type="component" value="Unassembled WGS sequence"/>
</dbReference>
<feature type="region of interest" description="Disordered" evidence="6">
    <location>
        <begin position="183"/>
        <end position="208"/>
    </location>
</feature>